<feature type="transmembrane region" description="Helical" evidence="1">
    <location>
        <begin position="98"/>
        <end position="117"/>
    </location>
</feature>
<accession>A0A7J3N0W1</accession>
<sequence>MSLMLILSSIFVPLICIAISIWLSPWFNILDNALSDLGHATRSSVAPIFNFGLSLGGFLIALSSLLIISKLYRSIAYLATLCGYTLILVAVFDEIYGVIHYWVSVAFFLTLGFLLINYTVLMKSIIKKISASIALIIAVTSWILHIVYRVPRGAAIPELISIFCVIPFYIDVSIQYIKSQQ</sequence>
<keyword evidence="1" id="KW-0472">Membrane</keyword>
<reference evidence="3" key="1">
    <citation type="journal article" date="2020" name="mSystems">
        <title>Genome- and Community-Level Interaction Insights into Carbon Utilization and Element Cycling Functions of Hydrothermarchaeota in Hydrothermal Sediment.</title>
        <authorList>
            <person name="Zhou Z."/>
            <person name="Liu Y."/>
            <person name="Xu W."/>
            <person name="Pan J."/>
            <person name="Luo Z.H."/>
            <person name="Li M."/>
        </authorList>
    </citation>
    <scope>NUCLEOTIDE SEQUENCE [LARGE SCALE GENOMIC DNA]</scope>
    <source>
        <strain evidence="2">SpSt-629</strain>
        <strain evidence="3">SpSt-688</strain>
    </source>
</reference>
<dbReference type="AlphaFoldDB" id="A0A7J3N0W1"/>
<evidence type="ECO:0000256" key="1">
    <source>
        <dbReference type="SAM" id="Phobius"/>
    </source>
</evidence>
<protein>
    <submittedName>
        <fullName evidence="3">DUF998 domain-containing protein</fullName>
    </submittedName>
</protein>
<evidence type="ECO:0000313" key="2">
    <source>
        <dbReference type="EMBL" id="HFQ79710.1"/>
    </source>
</evidence>
<dbReference type="PANTHER" id="PTHR42241">
    <property type="entry name" value="HYPOTHETICAL MEMBRANE PROTEIN, CONSERVED, DUF998 FAMILY"/>
    <property type="match status" value="1"/>
</dbReference>
<keyword evidence="1" id="KW-0812">Transmembrane</keyword>
<feature type="transmembrane region" description="Helical" evidence="1">
    <location>
        <begin position="129"/>
        <end position="148"/>
    </location>
</feature>
<gene>
    <name evidence="2" type="ORF">ENT99_08470</name>
    <name evidence="3" type="ORF">ENU64_08055</name>
</gene>
<dbReference type="EMBL" id="DTDH01000224">
    <property type="protein sequence ID" value="HGT99359.1"/>
    <property type="molecule type" value="Genomic_DNA"/>
</dbReference>
<dbReference type="Pfam" id="PF06197">
    <property type="entry name" value="DUF998"/>
    <property type="match status" value="1"/>
</dbReference>
<feature type="transmembrane region" description="Helical" evidence="1">
    <location>
        <begin position="47"/>
        <end position="68"/>
    </location>
</feature>
<proteinExistence type="predicted"/>
<feature type="transmembrane region" description="Helical" evidence="1">
    <location>
        <begin position="154"/>
        <end position="172"/>
    </location>
</feature>
<dbReference type="EMBL" id="DTAU01000153">
    <property type="protein sequence ID" value="HFQ79710.1"/>
    <property type="molecule type" value="Genomic_DNA"/>
</dbReference>
<dbReference type="PANTHER" id="PTHR42241:SF2">
    <property type="entry name" value="HYPOTHETICAL MEMBRANE PROTEIN, CONSERVED, DUF998 FAMILY"/>
    <property type="match status" value="1"/>
</dbReference>
<organism evidence="3">
    <name type="scientific">Ignisphaera aggregans</name>
    <dbReference type="NCBI Taxonomy" id="334771"/>
    <lineage>
        <taxon>Archaea</taxon>
        <taxon>Thermoproteota</taxon>
        <taxon>Thermoprotei</taxon>
        <taxon>Desulfurococcales</taxon>
        <taxon>Desulfurococcaceae</taxon>
        <taxon>Ignisphaera</taxon>
    </lineage>
</organism>
<evidence type="ECO:0000313" key="3">
    <source>
        <dbReference type="EMBL" id="HGT99359.1"/>
    </source>
</evidence>
<dbReference type="InterPro" id="IPR009339">
    <property type="entry name" value="DUF998"/>
</dbReference>
<feature type="transmembrane region" description="Helical" evidence="1">
    <location>
        <begin position="75"/>
        <end position="92"/>
    </location>
</feature>
<keyword evidence="1" id="KW-1133">Transmembrane helix</keyword>
<name>A0A7J3N0W1_9CREN</name>
<feature type="transmembrane region" description="Helical" evidence="1">
    <location>
        <begin position="5"/>
        <end position="27"/>
    </location>
</feature>
<comment type="caution">
    <text evidence="3">The sequence shown here is derived from an EMBL/GenBank/DDBJ whole genome shotgun (WGS) entry which is preliminary data.</text>
</comment>